<dbReference type="SUPFAM" id="SSF82185">
    <property type="entry name" value="Histone H3 K4-specific methyltransferase SET7/9 N-terminal domain"/>
    <property type="match status" value="1"/>
</dbReference>
<evidence type="ECO:0000256" key="2">
    <source>
        <dbReference type="SAM" id="Coils"/>
    </source>
</evidence>
<keyword evidence="1" id="KW-0677">Repeat</keyword>
<dbReference type="SMART" id="SM00698">
    <property type="entry name" value="MORN"/>
    <property type="match status" value="2"/>
</dbReference>
<sequence length="596" mass="68581">MSVNSDDRSGFTRAQQLWRRGFNKVKYLMPAMVNLRSSKRKSSQVDDLASLLLNSQDLPSRPSRLALPHGHLSASEVGRLYAENELSRGNMTAEKWNDALSTSSLFDVRQGGDKIFLRSGGYCYPTHRRAVASKSWYGRVGHTCMAGLEDFQVDLSKGMASRPAGPWLLLPSRPSTSRNFERIVRSSPALRKTPVRERDAQAMQRYKPEVLYEDLRQFQSCFMRLSYEGSAPAEEEKSTEVDISRFNRLYRELKTDVFLQILDKINTVTRYFVAIKISREENEVKERDHEVQKSRRKWEKIMLEIEIEKSEADEAQARVMKEKAEFERAEAVIEKNQSELQELREAAEKDGVIDDEEEAAIRRMEIKLQVDSVRLRKEREEYLDWKKRSEKELEDYLRARQKVFSLSDYEELMKAKEAFNHKLEMLKGNMSHRAVSCILQVLADAKEAETDYLDSQIFENPKRKLVKIVTPNGSCYEGQWEGGAHGHGIQKLLHFDLTYLGEFQQDLKHGRGIMMNSTFFSCGIWRKGRREGSTVVGAVLGAGVLLPTIVCKFKEDKMLSFTPFRDSHSFHRKTLDLGLEAARKAAEEASKFGKEL</sequence>
<organism evidence="3">
    <name type="scientific">Guillardia theta</name>
    <name type="common">Cryptophyte</name>
    <name type="synonym">Cryptomonas phi</name>
    <dbReference type="NCBI Taxonomy" id="55529"/>
    <lineage>
        <taxon>Eukaryota</taxon>
        <taxon>Cryptophyceae</taxon>
        <taxon>Pyrenomonadales</taxon>
        <taxon>Geminigeraceae</taxon>
        <taxon>Guillardia</taxon>
    </lineage>
</organism>
<accession>A0A7S4L8S8</accession>
<dbReference type="EMBL" id="HBKN01033292">
    <property type="protein sequence ID" value="CAE2318784.1"/>
    <property type="molecule type" value="Transcribed_RNA"/>
</dbReference>
<dbReference type="InterPro" id="IPR003409">
    <property type="entry name" value="MORN"/>
</dbReference>
<keyword evidence="2" id="KW-0175">Coiled coil</keyword>
<reference evidence="3" key="1">
    <citation type="submission" date="2021-01" db="EMBL/GenBank/DDBJ databases">
        <authorList>
            <person name="Corre E."/>
            <person name="Pelletier E."/>
            <person name="Niang G."/>
            <person name="Scheremetjew M."/>
            <person name="Finn R."/>
            <person name="Kale V."/>
            <person name="Holt S."/>
            <person name="Cochrane G."/>
            <person name="Meng A."/>
            <person name="Brown T."/>
            <person name="Cohen L."/>
        </authorList>
    </citation>
    <scope>NUCLEOTIDE SEQUENCE</scope>
    <source>
        <strain evidence="3">CCMP 2712</strain>
    </source>
</reference>
<dbReference type="AlphaFoldDB" id="A0A7S4L8S8"/>
<evidence type="ECO:0000256" key="1">
    <source>
        <dbReference type="ARBA" id="ARBA00022737"/>
    </source>
</evidence>
<evidence type="ECO:0000313" key="3">
    <source>
        <dbReference type="EMBL" id="CAE2318784.1"/>
    </source>
</evidence>
<name>A0A7S4L8S8_GUITH</name>
<feature type="coiled-coil region" evidence="2">
    <location>
        <begin position="277"/>
        <end position="349"/>
    </location>
</feature>
<gene>
    <name evidence="3" type="ORF">GTHE00462_LOCUS25907</name>
</gene>
<protein>
    <submittedName>
        <fullName evidence="3">Uncharacterized protein</fullName>
    </submittedName>
</protein>
<proteinExistence type="predicted"/>